<dbReference type="InterPro" id="IPR000383">
    <property type="entry name" value="Xaa-Pro-like_dom"/>
</dbReference>
<accession>A0ABQ6LX16</accession>
<dbReference type="SUPFAM" id="SSF53474">
    <property type="entry name" value="alpha/beta-Hydrolases"/>
    <property type="match status" value="1"/>
</dbReference>
<organism evidence="2 3">
    <name type="scientific">Biformimicrobium ophioploci</name>
    <dbReference type="NCBI Taxonomy" id="3036711"/>
    <lineage>
        <taxon>Bacteria</taxon>
        <taxon>Pseudomonadati</taxon>
        <taxon>Pseudomonadota</taxon>
        <taxon>Gammaproteobacteria</taxon>
        <taxon>Cellvibrionales</taxon>
        <taxon>Microbulbiferaceae</taxon>
        <taxon>Biformimicrobium</taxon>
    </lineage>
</organism>
<evidence type="ECO:0000259" key="1">
    <source>
        <dbReference type="Pfam" id="PF02129"/>
    </source>
</evidence>
<dbReference type="Gene3D" id="3.40.50.1820">
    <property type="entry name" value="alpha/beta hydrolase"/>
    <property type="match status" value="1"/>
</dbReference>
<feature type="domain" description="Xaa-Pro dipeptidyl-peptidase-like" evidence="1">
    <location>
        <begin position="76"/>
        <end position="176"/>
    </location>
</feature>
<keyword evidence="3" id="KW-1185">Reference proteome</keyword>
<dbReference type="Proteomes" id="UP001224392">
    <property type="component" value="Unassembled WGS sequence"/>
</dbReference>
<dbReference type="RefSeq" id="WP_285763166.1">
    <property type="nucleotide sequence ID" value="NZ_BSYJ01000002.1"/>
</dbReference>
<dbReference type="PANTHER" id="PTHR42103:SF2">
    <property type="entry name" value="AB HYDROLASE-1 DOMAIN-CONTAINING PROTEIN"/>
    <property type="match status" value="1"/>
</dbReference>
<dbReference type="PANTHER" id="PTHR42103">
    <property type="entry name" value="ALPHA/BETA-HYDROLASES SUPERFAMILY PROTEIN"/>
    <property type="match status" value="1"/>
</dbReference>
<dbReference type="InterPro" id="IPR029058">
    <property type="entry name" value="AB_hydrolase_fold"/>
</dbReference>
<dbReference type="Pfam" id="PF02129">
    <property type="entry name" value="Peptidase_S15"/>
    <property type="match status" value="1"/>
</dbReference>
<protein>
    <submittedName>
        <fullName evidence="2">Dot/Icm type IV secretion system effector CoxH3</fullName>
    </submittedName>
</protein>
<evidence type="ECO:0000313" key="2">
    <source>
        <dbReference type="EMBL" id="GMG86614.1"/>
    </source>
</evidence>
<evidence type="ECO:0000313" key="3">
    <source>
        <dbReference type="Proteomes" id="UP001224392"/>
    </source>
</evidence>
<proteinExistence type="predicted"/>
<sequence length="231" mass="24629">MTDPNHATEQASKPFVQAEHKEFIPGPVGKLELVATAPKADGQFAGAGLFAVVCHPNPQGGGTMNNKVVTTLVRAYRDLGIPAVRFNCRGVGASEGQFDNGVGEADDAASVIAWARAQLPGSRLLLAGFSFGTGVATNAGFGQPDLEHLLLVAPPVSRYPYTREGRLPAPALVCMGTEDELVSHREVTEWVDQVHSPLLYKEFPGVCHFFHGHLTDLKRVASEALIQHLGA</sequence>
<name>A0ABQ6LX16_9GAMM</name>
<comment type="caution">
    <text evidence="2">The sequence shown here is derived from an EMBL/GenBank/DDBJ whole genome shotgun (WGS) entry which is preliminary data.</text>
</comment>
<dbReference type="EMBL" id="BSYJ01000002">
    <property type="protein sequence ID" value="GMG86614.1"/>
    <property type="molecule type" value="Genomic_DNA"/>
</dbReference>
<reference evidence="2 3" key="1">
    <citation type="submission" date="2023-04" db="EMBL/GenBank/DDBJ databases">
        <title>Marinobulbifer ophiurae gen. nov., sp. Nov., isolate from tissue of brittle star Ophioplocus japonicus.</title>
        <authorList>
            <person name="Kawano K."/>
            <person name="Sawayama S."/>
            <person name="Nakagawa S."/>
        </authorList>
    </citation>
    <scope>NUCLEOTIDE SEQUENCE [LARGE SCALE GENOMIC DNA]</scope>
    <source>
        <strain evidence="2 3">NKW57</strain>
    </source>
</reference>
<gene>
    <name evidence="2" type="primary">coxH3</name>
    <name evidence="2" type="ORF">MNKW57_09350</name>
</gene>